<dbReference type="RefSeq" id="WP_201682998.1">
    <property type="nucleotide sequence ID" value="NZ_JAEQNA010000001.1"/>
</dbReference>
<dbReference type="EMBL" id="JAEQNA010000001">
    <property type="protein sequence ID" value="MBL0420003.1"/>
    <property type="molecule type" value="Genomic_DNA"/>
</dbReference>
<gene>
    <name evidence="2" type="ORF">JI739_06550</name>
</gene>
<dbReference type="Proteomes" id="UP000613011">
    <property type="component" value="Unassembled WGS sequence"/>
</dbReference>
<feature type="region of interest" description="Disordered" evidence="1">
    <location>
        <begin position="1"/>
        <end position="22"/>
    </location>
</feature>
<name>A0A936ZMG7_9BURK</name>
<evidence type="ECO:0000256" key="1">
    <source>
        <dbReference type="SAM" id="MobiDB-lite"/>
    </source>
</evidence>
<evidence type="ECO:0000313" key="3">
    <source>
        <dbReference type="Proteomes" id="UP000613011"/>
    </source>
</evidence>
<protein>
    <submittedName>
        <fullName evidence="2">Uncharacterized protein</fullName>
    </submittedName>
</protein>
<evidence type="ECO:0000313" key="2">
    <source>
        <dbReference type="EMBL" id="MBL0420003.1"/>
    </source>
</evidence>
<proteinExistence type="predicted"/>
<sequence length="126" mass="13871">MERWRAFIPGRPGGTSPPGGRKSLLSGPVVLTVLISAWGIGLLSAGADPWPAESHDRWDMLCPDCGTVEMVANLREPNGPGRAWRIYVRMSSGTLRQMVQDAAFEPGQRVVVEGKHIRRVGEPWLR</sequence>
<organism evidence="2 3">
    <name type="scientific">Ramlibacter aurantiacus</name>
    <dbReference type="NCBI Taxonomy" id="2801330"/>
    <lineage>
        <taxon>Bacteria</taxon>
        <taxon>Pseudomonadati</taxon>
        <taxon>Pseudomonadota</taxon>
        <taxon>Betaproteobacteria</taxon>
        <taxon>Burkholderiales</taxon>
        <taxon>Comamonadaceae</taxon>
        <taxon>Ramlibacter</taxon>
    </lineage>
</organism>
<reference evidence="2" key="1">
    <citation type="submission" date="2021-01" db="EMBL/GenBank/DDBJ databases">
        <title>Ramlibacter sp. strain AW1 16S ribosomal RNA gene Genome sequencing and assembly.</title>
        <authorList>
            <person name="Kang M."/>
        </authorList>
    </citation>
    <scope>NUCLEOTIDE SEQUENCE</scope>
    <source>
        <strain evidence="2">AW1</strain>
    </source>
</reference>
<keyword evidence="3" id="KW-1185">Reference proteome</keyword>
<dbReference type="AlphaFoldDB" id="A0A936ZMG7"/>
<accession>A0A936ZMG7</accession>
<comment type="caution">
    <text evidence="2">The sequence shown here is derived from an EMBL/GenBank/DDBJ whole genome shotgun (WGS) entry which is preliminary data.</text>
</comment>